<evidence type="ECO:0000256" key="3">
    <source>
        <dbReference type="ARBA" id="ARBA00022801"/>
    </source>
</evidence>
<evidence type="ECO:0000256" key="4">
    <source>
        <dbReference type="ARBA" id="ARBA00022807"/>
    </source>
</evidence>
<keyword evidence="9" id="KW-1185">Reference proteome</keyword>
<comment type="similarity">
    <text evidence="1">Belongs to the peptidase C40 family.</text>
</comment>
<keyword evidence="6" id="KW-0732">Signal</keyword>
<dbReference type="InterPro" id="IPR000064">
    <property type="entry name" value="NLP_P60_dom"/>
</dbReference>
<evidence type="ECO:0000256" key="6">
    <source>
        <dbReference type="SAM" id="SignalP"/>
    </source>
</evidence>
<dbReference type="SUPFAM" id="SSF54001">
    <property type="entry name" value="Cysteine proteinases"/>
    <property type="match status" value="1"/>
</dbReference>
<evidence type="ECO:0000313" key="8">
    <source>
        <dbReference type="EMBL" id="MFD2514545.1"/>
    </source>
</evidence>
<feature type="signal peptide" evidence="6">
    <location>
        <begin position="1"/>
        <end position="24"/>
    </location>
</feature>
<feature type="domain" description="NlpC/P60" evidence="7">
    <location>
        <begin position="77"/>
        <end position="205"/>
    </location>
</feature>
<evidence type="ECO:0000256" key="5">
    <source>
        <dbReference type="SAM" id="MobiDB-lite"/>
    </source>
</evidence>
<dbReference type="EMBL" id="JBHULU010000015">
    <property type="protein sequence ID" value="MFD2514545.1"/>
    <property type="molecule type" value="Genomic_DNA"/>
</dbReference>
<organism evidence="8 9">
    <name type="scientific">Pontibacter locisalis</name>
    <dbReference type="NCBI Taxonomy" id="1719035"/>
    <lineage>
        <taxon>Bacteria</taxon>
        <taxon>Pseudomonadati</taxon>
        <taxon>Bacteroidota</taxon>
        <taxon>Cytophagia</taxon>
        <taxon>Cytophagales</taxon>
        <taxon>Hymenobacteraceae</taxon>
        <taxon>Pontibacter</taxon>
    </lineage>
</organism>
<dbReference type="Pfam" id="PF00877">
    <property type="entry name" value="NLPC_P60"/>
    <property type="match status" value="1"/>
</dbReference>
<dbReference type="PANTHER" id="PTHR47053">
    <property type="entry name" value="MUREIN DD-ENDOPEPTIDASE MEPH-RELATED"/>
    <property type="match status" value="1"/>
</dbReference>
<dbReference type="RefSeq" id="WP_377507351.1">
    <property type="nucleotide sequence ID" value="NZ_JBHULU010000015.1"/>
</dbReference>
<proteinExistence type="inferred from homology"/>
<dbReference type="InterPro" id="IPR038765">
    <property type="entry name" value="Papain-like_cys_pep_sf"/>
</dbReference>
<comment type="caution">
    <text evidence="8">The sequence shown here is derived from an EMBL/GenBank/DDBJ whole genome shotgun (WGS) entry which is preliminary data.</text>
</comment>
<feature type="chain" id="PRO_5045969286" evidence="6">
    <location>
        <begin position="25"/>
        <end position="217"/>
    </location>
</feature>
<accession>A0ABW5IMA1</accession>
<keyword evidence="2" id="KW-0645">Protease</keyword>
<dbReference type="PROSITE" id="PS51257">
    <property type="entry name" value="PROKAR_LIPOPROTEIN"/>
    <property type="match status" value="1"/>
</dbReference>
<gene>
    <name evidence="8" type="ORF">ACFSRY_11760</name>
</gene>
<dbReference type="PANTHER" id="PTHR47053:SF1">
    <property type="entry name" value="MUREIN DD-ENDOPEPTIDASE MEPH-RELATED"/>
    <property type="match status" value="1"/>
</dbReference>
<dbReference type="Proteomes" id="UP001597544">
    <property type="component" value="Unassembled WGS sequence"/>
</dbReference>
<dbReference type="InterPro" id="IPR051202">
    <property type="entry name" value="Peptidase_C40"/>
</dbReference>
<feature type="region of interest" description="Disordered" evidence="5">
    <location>
        <begin position="48"/>
        <end position="70"/>
    </location>
</feature>
<evidence type="ECO:0000256" key="2">
    <source>
        <dbReference type="ARBA" id="ARBA00022670"/>
    </source>
</evidence>
<reference evidence="9" key="1">
    <citation type="journal article" date="2019" name="Int. J. Syst. Evol. Microbiol.">
        <title>The Global Catalogue of Microorganisms (GCM) 10K type strain sequencing project: providing services to taxonomists for standard genome sequencing and annotation.</title>
        <authorList>
            <consortium name="The Broad Institute Genomics Platform"/>
            <consortium name="The Broad Institute Genome Sequencing Center for Infectious Disease"/>
            <person name="Wu L."/>
            <person name="Ma J."/>
        </authorList>
    </citation>
    <scope>NUCLEOTIDE SEQUENCE [LARGE SCALE GENOMIC DNA]</scope>
    <source>
        <strain evidence="9">KCTC 42498</strain>
    </source>
</reference>
<evidence type="ECO:0000313" key="9">
    <source>
        <dbReference type="Proteomes" id="UP001597544"/>
    </source>
</evidence>
<keyword evidence="3" id="KW-0378">Hydrolase</keyword>
<keyword evidence="4" id="KW-0788">Thiol protease</keyword>
<evidence type="ECO:0000256" key="1">
    <source>
        <dbReference type="ARBA" id="ARBA00007074"/>
    </source>
</evidence>
<dbReference type="Gene3D" id="3.90.1720.10">
    <property type="entry name" value="endopeptidase domain like (from Nostoc punctiforme)"/>
    <property type="match status" value="1"/>
</dbReference>
<evidence type="ECO:0000259" key="7">
    <source>
        <dbReference type="PROSITE" id="PS51935"/>
    </source>
</evidence>
<name>A0ABW5IMA1_9BACT</name>
<sequence>MRTLLTTSALFILFLLLMVSCQTSQPTFSKRGEDYMSAREIAEAKRQERKARRLARRNGDKESSIAHRNKRIPRDLDKQVEIVVKAARSYTGTPYKWGGTTRAGMDCSGLLCTSFQSIDVILPRTSNEQSRYGSEVKLKNIKEGDLVFFGANKNSREITHVGMVTEVVSDDEIRFIHASSSLGVIENNLFSNYYQRIFIKAVRPQNFLAKPTYSLAE</sequence>
<dbReference type="PROSITE" id="PS51935">
    <property type="entry name" value="NLPC_P60"/>
    <property type="match status" value="1"/>
</dbReference>
<protein>
    <submittedName>
        <fullName evidence="8">C40 family peptidase</fullName>
    </submittedName>
</protein>